<name>A0A345DDI4_9BURK</name>
<organism evidence="2 3">
    <name type="scientific">Ephemeroptericola cinctiostellae</name>
    <dbReference type="NCBI Taxonomy" id="2268024"/>
    <lineage>
        <taxon>Bacteria</taxon>
        <taxon>Pseudomonadati</taxon>
        <taxon>Pseudomonadota</taxon>
        <taxon>Betaproteobacteria</taxon>
        <taxon>Burkholderiales</taxon>
        <taxon>Burkholderiaceae</taxon>
        <taxon>Ephemeroptericola</taxon>
    </lineage>
</organism>
<dbReference type="AlphaFoldDB" id="A0A345DDI4"/>
<keyword evidence="3" id="KW-1185">Reference proteome</keyword>
<dbReference type="InterPro" id="IPR010982">
    <property type="entry name" value="Lambda_DNA-bd_dom_sf"/>
</dbReference>
<reference evidence="3" key="1">
    <citation type="submission" date="2018-07" db="EMBL/GenBank/DDBJ databases">
        <authorList>
            <person name="Kim H."/>
        </authorList>
    </citation>
    <scope>NUCLEOTIDE SEQUENCE [LARGE SCALE GENOMIC DNA]</scope>
    <source>
        <strain evidence="3">F02</strain>
    </source>
</reference>
<evidence type="ECO:0000259" key="1">
    <source>
        <dbReference type="Pfam" id="PF01381"/>
    </source>
</evidence>
<dbReference type="GO" id="GO:0003677">
    <property type="term" value="F:DNA binding"/>
    <property type="evidence" value="ECO:0007669"/>
    <property type="project" value="InterPro"/>
</dbReference>
<gene>
    <name evidence="2" type="ORF">DTO96_102176</name>
</gene>
<protein>
    <recommendedName>
        <fullName evidence="1">HTH cro/C1-type domain-containing protein</fullName>
    </recommendedName>
</protein>
<dbReference type="RefSeq" id="WP_114563500.1">
    <property type="nucleotide sequence ID" value="NZ_CP031124.1"/>
</dbReference>
<dbReference type="InterPro" id="IPR026365">
    <property type="entry name" value="BcepMu_gp16"/>
</dbReference>
<dbReference type="NCBIfam" id="TIGR04111">
    <property type="entry name" value="BcepMu_gp16"/>
    <property type="match status" value="1"/>
</dbReference>
<dbReference type="Pfam" id="PF01381">
    <property type="entry name" value="HTH_3"/>
    <property type="match status" value="1"/>
</dbReference>
<evidence type="ECO:0000313" key="2">
    <source>
        <dbReference type="EMBL" id="AXF86422.1"/>
    </source>
</evidence>
<dbReference type="EMBL" id="CP031124">
    <property type="protein sequence ID" value="AXF86422.1"/>
    <property type="molecule type" value="Genomic_DNA"/>
</dbReference>
<dbReference type="KEGG" id="hyf:DTO96_102176"/>
<sequence>MKTTDQQYAQAREAAKARIISQGKTYEQVADEIGHPRWLVNQVLNGISKAKYGKAHACAVALGIKAEQRTEAA</sequence>
<dbReference type="SUPFAM" id="SSF47413">
    <property type="entry name" value="lambda repressor-like DNA-binding domains"/>
    <property type="match status" value="1"/>
</dbReference>
<dbReference type="InterPro" id="IPR001387">
    <property type="entry name" value="Cro/C1-type_HTH"/>
</dbReference>
<feature type="domain" description="HTH cro/C1-type" evidence="1">
    <location>
        <begin position="16"/>
        <end position="66"/>
    </location>
</feature>
<evidence type="ECO:0000313" key="3">
    <source>
        <dbReference type="Proteomes" id="UP000252182"/>
    </source>
</evidence>
<accession>A0A345DDI4</accession>
<dbReference type="Proteomes" id="UP000252182">
    <property type="component" value="Chromosome"/>
</dbReference>
<proteinExistence type="predicted"/>